<name>A0ABN0XGU3_9ALTE</name>
<organism evidence="1 2">
    <name type="scientific">Bowmanella denitrificans</name>
    <dbReference type="NCBI Taxonomy" id="366582"/>
    <lineage>
        <taxon>Bacteria</taxon>
        <taxon>Pseudomonadati</taxon>
        <taxon>Pseudomonadota</taxon>
        <taxon>Gammaproteobacteria</taxon>
        <taxon>Alteromonadales</taxon>
        <taxon>Alteromonadaceae</taxon>
        <taxon>Bowmanella</taxon>
    </lineage>
</organism>
<evidence type="ECO:0000313" key="2">
    <source>
        <dbReference type="Proteomes" id="UP001501757"/>
    </source>
</evidence>
<comment type="caution">
    <text evidence="1">The sequence shown here is derived from an EMBL/GenBank/DDBJ whole genome shotgun (WGS) entry which is preliminary data.</text>
</comment>
<protein>
    <submittedName>
        <fullName evidence="1">Uncharacterized protein</fullName>
    </submittedName>
</protein>
<evidence type="ECO:0000313" key="1">
    <source>
        <dbReference type="EMBL" id="GAA0363506.1"/>
    </source>
</evidence>
<sequence>MQLAIEEVKIRAKKLLKQLRSGQSPGWITVQRTSEDWQLKHVQLLLARQLGFGDWQHAHQILSGAVHGDAKVDFGQLWYERACVTLVNHWFADYQQARQTLHTLDDHCLYPFRRQFVVAAPLYAELLGLPVLTAPEWQQTNRDLVKGYGGSGWQQLTLRRICHKLNSLG</sequence>
<dbReference type="RefSeq" id="WP_343845996.1">
    <property type="nucleotide sequence ID" value="NZ_BAAAEI010000017.1"/>
</dbReference>
<keyword evidence="2" id="KW-1185">Reference proteome</keyword>
<reference evidence="1 2" key="1">
    <citation type="journal article" date="2019" name="Int. J. Syst. Evol. Microbiol.">
        <title>The Global Catalogue of Microorganisms (GCM) 10K type strain sequencing project: providing services to taxonomists for standard genome sequencing and annotation.</title>
        <authorList>
            <consortium name="The Broad Institute Genomics Platform"/>
            <consortium name="The Broad Institute Genome Sequencing Center for Infectious Disease"/>
            <person name="Wu L."/>
            <person name="Ma J."/>
        </authorList>
    </citation>
    <scope>NUCLEOTIDE SEQUENCE [LARGE SCALE GENOMIC DNA]</scope>
    <source>
        <strain evidence="1 2">JCM 13378</strain>
    </source>
</reference>
<gene>
    <name evidence="1" type="ORF">GCM10009092_29880</name>
</gene>
<dbReference type="EMBL" id="BAAAEI010000017">
    <property type="protein sequence ID" value="GAA0363506.1"/>
    <property type="molecule type" value="Genomic_DNA"/>
</dbReference>
<accession>A0ABN0XGU3</accession>
<proteinExistence type="predicted"/>
<dbReference type="Proteomes" id="UP001501757">
    <property type="component" value="Unassembled WGS sequence"/>
</dbReference>